<dbReference type="GO" id="GO:0005506">
    <property type="term" value="F:iron ion binding"/>
    <property type="evidence" value="ECO:0007669"/>
    <property type="project" value="InterPro"/>
</dbReference>
<comment type="similarity">
    <text evidence="3 11">Belongs to the cytochrome P450 family.</text>
</comment>
<evidence type="ECO:0000256" key="4">
    <source>
        <dbReference type="ARBA" id="ARBA00022617"/>
    </source>
</evidence>
<keyword evidence="5 10" id="KW-0479">Metal-binding</keyword>
<protein>
    <recommendedName>
        <fullName evidence="14">Cytochrome P450</fullName>
    </recommendedName>
</protein>
<dbReference type="PANTHER" id="PTHR47943">
    <property type="entry name" value="CYTOCHROME P450 93A3-LIKE"/>
    <property type="match status" value="1"/>
</dbReference>
<keyword evidence="6 11" id="KW-0560">Oxidoreductase</keyword>
<keyword evidence="8 11" id="KW-0503">Monooxygenase</keyword>
<keyword evidence="4 10" id="KW-0349">Heme</keyword>
<dbReference type="GO" id="GO:0016020">
    <property type="term" value="C:membrane"/>
    <property type="evidence" value="ECO:0007669"/>
    <property type="project" value="UniProtKB-SubCell"/>
</dbReference>
<name>A0A3Q7G4C8_SOLLC</name>
<dbReference type="InParanoid" id="A0A3Q7G4C8"/>
<sequence length="147" mass="17094">MVIKESSRLHPVAPLLIPHESIEDCEVDGFHIPKGSRILINVWMIGRDPDIWVEPEKFKPEKFQENNIDLRGRHFELLPFGSGRRSCPDLQLGLTAVHLLLAQLIYCFDWELPNGMTPKDIDMTKKFCLVTTRVQHLMLIPKYRLHI</sequence>
<organism evidence="12">
    <name type="scientific">Solanum lycopersicum</name>
    <name type="common">Tomato</name>
    <name type="synonym">Lycopersicon esculentum</name>
    <dbReference type="NCBI Taxonomy" id="4081"/>
    <lineage>
        <taxon>Eukaryota</taxon>
        <taxon>Viridiplantae</taxon>
        <taxon>Streptophyta</taxon>
        <taxon>Embryophyta</taxon>
        <taxon>Tracheophyta</taxon>
        <taxon>Spermatophyta</taxon>
        <taxon>Magnoliopsida</taxon>
        <taxon>eudicotyledons</taxon>
        <taxon>Gunneridae</taxon>
        <taxon>Pentapetalae</taxon>
        <taxon>asterids</taxon>
        <taxon>lamiids</taxon>
        <taxon>Solanales</taxon>
        <taxon>Solanaceae</taxon>
        <taxon>Solanoideae</taxon>
        <taxon>Solaneae</taxon>
        <taxon>Solanum</taxon>
        <taxon>Solanum subgen. Lycopersicon</taxon>
    </lineage>
</organism>
<evidence type="ECO:0000256" key="7">
    <source>
        <dbReference type="ARBA" id="ARBA00023004"/>
    </source>
</evidence>
<dbReference type="AlphaFoldDB" id="A0A3Q7G4C8"/>
<dbReference type="PRINTS" id="PR00463">
    <property type="entry name" value="EP450I"/>
</dbReference>
<dbReference type="GO" id="GO:0020037">
    <property type="term" value="F:heme binding"/>
    <property type="evidence" value="ECO:0007669"/>
    <property type="project" value="InterPro"/>
</dbReference>
<dbReference type="GO" id="GO:0016705">
    <property type="term" value="F:oxidoreductase activity, acting on paired donors, with incorporation or reduction of molecular oxygen"/>
    <property type="evidence" value="ECO:0007669"/>
    <property type="project" value="InterPro"/>
</dbReference>
<evidence type="ECO:0000256" key="11">
    <source>
        <dbReference type="RuleBase" id="RU000461"/>
    </source>
</evidence>
<evidence type="ECO:0000313" key="12">
    <source>
        <dbReference type="EnsemblPlants" id="Solyc04g050622.1.1.1"/>
    </source>
</evidence>
<reference evidence="12" key="1">
    <citation type="journal article" date="2012" name="Nature">
        <title>The tomato genome sequence provides insights into fleshy fruit evolution.</title>
        <authorList>
            <consortium name="Tomato Genome Consortium"/>
        </authorList>
    </citation>
    <scope>NUCLEOTIDE SEQUENCE [LARGE SCALE GENOMIC DNA]</scope>
    <source>
        <strain evidence="12">cv. Heinz 1706</strain>
    </source>
</reference>
<dbReference type="STRING" id="4081.A0A3Q7G4C8"/>
<dbReference type="InterPro" id="IPR001128">
    <property type="entry name" value="Cyt_P450"/>
</dbReference>
<dbReference type="PROSITE" id="PS00086">
    <property type="entry name" value="CYTOCHROME_P450"/>
    <property type="match status" value="1"/>
</dbReference>
<dbReference type="InterPro" id="IPR036396">
    <property type="entry name" value="Cyt_P450_sf"/>
</dbReference>
<evidence type="ECO:0000313" key="13">
    <source>
        <dbReference type="Proteomes" id="UP000004994"/>
    </source>
</evidence>
<evidence type="ECO:0000256" key="8">
    <source>
        <dbReference type="ARBA" id="ARBA00023033"/>
    </source>
</evidence>
<keyword evidence="9" id="KW-0472">Membrane</keyword>
<keyword evidence="13" id="KW-1185">Reference proteome</keyword>
<feature type="binding site" description="axial binding residue" evidence="10">
    <location>
        <position position="87"/>
    </location>
    <ligand>
        <name>heme</name>
        <dbReference type="ChEBI" id="CHEBI:30413"/>
    </ligand>
    <ligandPart>
        <name>Fe</name>
        <dbReference type="ChEBI" id="CHEBI:18248"/>
    </ligandPart>
</feature>
<evidence type="ECO:0000256" key="9">
    <source>
        <dbReference type="ARBA" id="ARBA00023136"/>
    </source>
</evidence>
<dbReference type="InterPro" id="IPR017972">
    <property type="entry name" value="Cyt_P450_CS"/>
</dbReference>
<dbReference type="EnsemblPlants" id="Solyc04g050622.1.1">
    <property type="protein sequence ID" value="Solyc04g050622.1.1.1"/>
    <property type="gene ID" value="Solyc04g050622.1"/>
</dbReference>
<accession>A0A3Q7G4C8</accession>
<reference evidence="12" key="2">
    <citation type="submission" date="2019-01" db="UniProtKB">
        <authorList>
            <consortium name="EnsemblPlants"/>
        </authorList>
    </citation>
    <scope>IDENTIFICATION</scope>
    <source>
        <strain evidence="12">cv. Heinz 1706</strain>
    </source>
</reference>
<evidence type="ECO:0000256" key="2">
    <source>
        <dbReference type="ARBA" id="ARBA00004370"/>
    </source>
</evidence>
<proteinExistence type="inferred from homology"/>
<dbReference type="Gene3D" id="1.10.630.10">
    <property type="entry name" value="Cytochrome P450"/>
    <property type="match status" value="1"/>
</dbReference>
<evidence type="ECO:0000256" key="10">
    <source>
        <dbReference type="PIRSR" id="PIRSR602401-1"/>
    </source>
</evidence>
<comment type="subcellular location">
    <subcellularLocation>
        <location evidence="2">Membrane</location>
    </subcellularLocation>
</comment>
<dbReference type="Proteomes" id="UP000004994">
    <property type="component" value="Chromosome 4"/>
</dbReference>
<evidence type="ECO:0000256" key="5">
    <source>
        <dbReference type="ARBA" id="ARBA00022723"/>
    </source>
</evidence>
<evidence type="ECO:0000256" key="1">
    <source>
        <dbReference type="ARBA" id="ARBA00001971"/>
    </source>
</evidence>
<dbReference type="Pfam" id="PF00067">
    <property type="entry name" value="p450"/>
    <property type="match status" value="1"/>
</dbReference>
<dbReference type="OMA" id="IWVEPEK"/>
<evidence type="ECO:0008006" key="14">
    <source>
        <dbReference type="Google" id="ProtNLM"/>
    </source>
</evidence>
<dbReference type="Gramene" id="Solyc04g050622.1.1">
    <property type="protein sequence ID" value="Solyc04g050622.1.1.1"/>
    <property type="gene ID" value="Solyc04g050622.1"/>
</dbReference>
<dbReference type="InterPro" id="IPR002401">
    <property type="entry name" value="Cyt_P450_E_grp-I"/>
</dbReference>
<keyword evidence="7 10" id="KW-0408">Iron</keyword>
<evidence type="ECO:0000256" key="3">
    <source>
        <dbReference type="ARBA" id="ARBA00010617"/>
    </source>
</evidence>
<dbReference type="GO" id="GO:0004497">
    <property type="term" value="F:monooxygenase activity"/>
    <property type="evidence" value="ECO:0007669"/>
    <property type="project" value="UniProtKB-KW"/>
</dbReference>
<dbReference type="SUPFAM" id="SSF48264">
    <property type="entry name" value="Cytochrome P450"/>
    <property type="match status" value="1"/>
</dbReference>
<evidence type="ECO:0000256" key="6">
    <source>
        <dbReference type="ARBA" id="ARBA00023002"/>
    </source>
</evidence>
<comment type="cofactor">
    <cofactor evidence="1 10">
        <name>heme</name>
        <dbReference type="ChEBI" id="CHEBI:30413"/>
    </cofactor>
</comment>
<dbReference type="PANTHER" id="PTHR47943:SF7">
    <property type="entry name" value="CYTOCHROME P450"/>
    <property type="match status" value="1"/>
</dbReference>